<protein>
    <submittedName>
        <fullName evidence="3">Transmembrane protein 138</fullName>
    </submittedName>
</protein>
<dbReference type="WBParaSite" id="L893_g29800.t1">
    <property type="protein sequence ID" value="L893_g29800.t1"/>
    <property type="gene ID" value="L893_g29800"/>
</dbReference>
<keyword evidence="2" id="KW-1185">Reference proteome</keyword>
<dbReference type="AlphaFoldDB" id="A0A1I7ZTK1"/>
<evidence type="ECO:0000256" key="1">
    <source>
        <dbReference type="SAM" id="Phobius"/>
    </source>
</evidence>
<accession>A0A1I7ZTK1</accession>
<proteinExistence type="predicted"/>
<feature type="transmembrane region" description="Helical" evidence="1">
    <location>
        <begin position="34"/>
        <end position="52"/>
    </location>
</feature>
<sequence>MLNITTGNQLDKILMIFPWIDRNLAAALDIDSHWMFSVEYIMVMTVVADYIMHVMAVDQFGKKIRYNSNSKQFTCLFLIPTDLKAPVLVVYVCLLQNTLRSQLGRLVGSLFLSSFAFVFSRLNLVFANRWTRALHVNRVLLVFPGLSTYIYLCGNNKFNI</sequence>
<feature type="transmembrane region" description="Helical" evidence="1">
    <location>
        <begin position="136"/>
        <end position="152"/>
    </location>
</feature>
<reference evidence="3" key="1">
    <citation type="submission" date="2016-11" db="UniProtKB">
        <authorList>
            <consortium name="WormBaseParasite"/>
        </authorList>
    </citation>
    <scope>IDENTIFICATION</scope>
</reference>
<feature type="transmembrane region" description="Helical" evidence="1">
    <location>
        <begin position="106"/>
        <end position="124"/>
    </location>
</feature>
<keyword evidence="1" id="KW-0472">Membrane</keyword>
<evidence type="ECO:0000313" key="3">
    <source>
        <dbReference type="WBParaSite" id="L893_g29800.t1"/>
    </source>
</evidence>
<feature type="transmembrane region" description="Helical" evidence="1">
    <location>
        <begin position="73"/>
        <end position="94"/>
    </location>
</feature>
<dbReference type="Proteomes" id="UP000095287">
    <property type="component" value="Unplaced"/>
</dbReference>
<keyword evidence="1" id="KW-1133">Transmembrane helix</keyword>
<name>A0A1I7ZTK1_9BILA</name>
<keyword evidence="1" id="KW-0812">Transmembrane</keyword>
<evidence type="ECO:0000313" key="2">
    <source>
        <dbReference type="Proteomes" id="UP000095287"/>
    </source>
</evidence>
<organism evidence="2 3">
    <name type="scientific">Steinernema glaseri</name>
    <dbReference type="NCBI Taxonomy" id="37863"/>
    <lineage>
        <taxon>Eukaryota</taxon>
        <taxon>Metazoa</taxon>
        <taxon>Ecdysozoa</taxon>
        <taxon>Nematoda</taxon>
        <taxon>Chromadorea</taxon>
        <taxon>Rhabditida</taxon>
        <taxon>Tylenchina</taxon>
        <taxon>Panagrolaimomorpha</taxon>
        <taxon>Strongyloidoidea</taxon>
        <taxon>Steinernematidae</taxon>
        <taxon>Steinernema</taxon>
    </lineage>
</organism>